<evidence type="ECO:0000313" key="1">
    <source>
        <dbReference type="EMBL" id="KAF0923049.1"/>
    </source>
</evidence>
<dbReference type="Proteomes" id="UP000479710">
    <property type="component" value="Unassembled WGS sequence"/>
</dbReference>
<sequence>MAKEPLRGKVEAKGDILDLLPNVLEIGAKFIWIWDIIASSQQQCMSIRAYSYSMLQLKTLA</sequence>
<gene>
    <name evidence="1" type="ORF">E2562_003283</name>
</gene>
<reference evidence="1 2" key="1">
    <citation type="submission" date="2019-11" db="EMBL/GenBank/DDBJ databases">
        <title>Whole genome sequence of Oryza granulata.</title>
        <authorList>
            <person name="Li W."/>
        </authorList>
    </citation>
    <scope>NUCLEOTIDE SEQUENCE [LARGE SCALE GENOMIC DNA]</scope>
    <source>
        <strain evidence="2">cv. Menghai</strain>
        <tissue evidence="1">Leaf</tissue>
    </source>
</reference>
<keyword evidence="2" id="KW-1185">Reference proteome</keyword>
<accession>A0A6G1EE74</accession>
<evidence type="ECO:0000313" key="2">
    <source>
        <dbReference type="Proteomes" id="UP000479710"/>
    </source>
</evidence>
<comment type="caution">
    <text evidence="1">The sequence shown here is derived from an EMBL/GenBank/DDBJ whole genome shotgun (WGS) entry which is preliminary data.</text>
</comment>
<dbReference type="AlphaFoldDB" id="A0A6G1EE74"/>
<name>A0A6G1EE74_9ORYZ</name>
<dbReference type="EMBL" id="SPHZ02000003">
    <property type="protein sequence ID" value="KAF0923049.1"/>
    <property type="molecule type" value="Genomic_DNA"/>
</dbReference>
<proteinExistence type="predicted"/>
<protein>
    <submittedName>
        <fullName evidence="1">Uncharacterized protein</fullName>
    </submittedName>
</protein>
<organism evidence="1 2">
    <name type="scientific">Oryza meyeriana var. granulata</name>
    <dbReference type="NCBI Taxonomy" id="110450"/>
    <lineage>
        <taxon>Eukaryota</taxon>
        <taxon>Viridiplantae</taxon>
        <taxon>Streptophyta</taxon>
        <taxon>Embryophyta</taxon>
        <taxon>Tracheophyta</taxon>
        <taxon>Spermatophyta</taxon>
        <taxon>Magnoliopsida</taxon>
        <taxon>Liliopsida</taxon>
        <taxon>Poales</taxon>
        <taxon>Poaceae</taxon>
        <taxon>BOP clade</taxon>
        <taxon>Oryzoideae</taxon>
        <taxon>Oryzeae</taxon>
        <taxon>Oryzinae</taxon>
        <taxon>Oryza</taxon>
        <taxon>Oryza meyeriana</taxon>
    </lineage>
</organism>